<dbReference type="Proteomes" id="UP000607653">
    <property type="component" value="Unassembled WGS sequence"/>
</dbReference>
<proteinExistence type="predicted"/>
<evidence type="ECO:0000313" key="2">
    <source>
        <dbReference type="Proteomes" id="UP000607653"/>
    </source>
</evidence>
<sequence length="59" mass="7035">MHKKFGCFFRCHPRCSLFDTVNFSTLGCSGEEAECKRKIVQWPCFNQIFRWCLGIERSR</sequence>
<name>A0A822XH05_NELNU</name>
<evidence type="ECO:0000313" key="1">
    <source>
        <dbReference type="EMBL" id="DAD19507.1"/>
    </source>
</evidence>
<gene>
    <name evidence="1" type="ORF">HUJ06_020970</name>
</gene>
<dbReference type="EMBL" id="DUZY01000001">
    <property type="protein sequence ID" value="DAD19507.1"/>
    <property type="molecule type" value="Genomic_DNA"/>
</dbReference>
<protein>
    <submittedName>
        <fullName evidence="1">Uncharacterized protein</fullName>
    </submittedName>
</protein>
<comment type="caution">
    <text evidence="1">The sequence shown here is derived from an EMBL/GenBank/DDBJ whole genome shotgun (WGS) entry which is preliminary data.</text>
</comment>
<organism evidence="1 2">
    <name type="scientific">Nelumbo nucifera</name>
    <name type="common">Sacred lotus</name>
    <dbReference type="NCBI Taxonomy" id="4432"/>
    <lineage>
        <taxon>Eukaryota</taxon>
        <taxon>Viridiplantae</taxon>
        <taxon>Streptophyta</taxon>
        <taxon>Embryophyta</taxon>
        <taxon>Tracheophyta</taxon>
        <taxon>Spermatophyta</taxon>
        <taxon>Magnoliopsida</taxon>
        <taxon>Proteales</taxon>
        <taxon>Nelumbonaceae</taxon>
        <taxon>Nelumbo</taxon>
    </lineage>
</organism>
<dbReference type="AlphaFoldDB" id="A0A822XH05"/>
<accession>A0A822XH05</accession>
<reference evidence="1 2" key="1">
    <citation type="journal article" date="2020" name="Mol. Biol. Evol.">
        <title>Distinct Expression and Methylation Patterns for Genes with Different Fates following a Single Whole-Genome Duplication in Flowering Plants.</title>
        <authorList>
            <person name="Shi T."/>
            <person name="Rahmani R.S."/>
            <person name="Gugger P.F."/>
            <person name="Wang M."/>
            <person name="Li H."/>
            <person name="Zhang Y."/>
            <person name="Li Z."/>
            <person name="Wang Q."/>
            <person name="Van de Peer Y."/>
            <person name="Marchal K."/>
            <person name="Chen J."/>
        </authorList>
    </citation>
    <scope>NUCLEOTIDE SEQUENCE [LARGE SCALE GENOMIC DNA]</scope>
    <source>
        <tissue evidence="1">Leaf</tissue>
    </source>
</reference>
<keyword evidence="2" id="KW-1185">Reference proteome</keyword>